<evidence type="ECO:0000313" key="1">
    <source>
        <dbReference type="EMBL" id="GAA2114652.1"/>
    </source>
</evidence>
<dbReference type="Pfam" id="PF04343">
    <property type="entry name" value="DUF488"/>
    <property type="match status" value="1"/>
</dbReference>
<dbReference type="RefSeq" id="WP_095797489.1">
    <property type="nucleotide sequence ID" value="NZ_BAAAQA010000014.1"/>
</dbReference>
<name>A0ABN2XR54_9MICC</name>
<keyword evidence="2" id="KW-1185">Reference proteome</keyword>
<evidence type="ECO:0000313" key="2">
    <source>
        <dbReference type="Proteomes" id="UP001500166"/>
    </source>
</evidence>
<protein>
    <submittedName>
        <fullName evidence="1">DUF488 domain-containing protein</fullName>
    </submittedName>
</protein>
<accession>A0ABN2XR54</accession>
<reference evidence="1 2" key="1">
    <citation type="journal article" date="2019" name="Int. J. Syst. Evol. Microbiol.">
        <title>The Global Catalogue of Microorganisms (GCM) 10K type strain sequencing project: providing services to taxonomists for standard genome sequencing and annotation.</title>
        <authorList>
            <consortium name="The Broad Institute Genomics Platform"/>
            <consortium name="The Broad Institute Genome Sequencing Center for Infectious Disease"/>
            <person name="Wu L."/>
            <person name="Ma J."/>
        </authorList>
    </citation>
    <scope>NUCLEOTIDE SEQUENCE [LARGE SCALE GENOMIC DNA]</scope>
    <source>
        <strain evidence="1 2">JCM 15914</strain>
    </source>
</reference>
<comment type="caution">
    <text evidence="1">The sequence shown here is derived from an EMBL/GenBank/DDBJ whole genome shotgun (WGS) entry which is preliminary data.</text>
</comment>
<sequence>MAQPTTLMTFGHGTADRDELARLLQGAHIERIVDVRRFPGSRRNDAAARGQIEELAHELGIEYVWDERLGGRRSLSKAEDQQSPDQWWRVKAFRAYAAWTRSEEFRAGMADLLGGLDDKRTAVMCSESVWWRCHRRIISDVATAKHSVRVVHLMHNGKFTVHEPSEGLRLDEHGNPVWDGAKA</sequence>
<dbReference type="EMBL" id="BAAAQA010000014">
    <property type="protein sequence ID" value="GAA2114652.1"/>
    <property type="molecule type" value="Genomic_DNA"/>
</dbReference>
<dbReference type="InterPro" id="IPR014519">
    <property type="entry name" value="UCP024492"/>
</dbReference>
<dbReference type="InterPro" id="IPR007438">
    <property type="entry name" value="DUF488"/>
</dbReference>
<gene>
    <name evidence="1" type="ORF">GCM10009824_12050</name>
</gene>
<dbReference type="PIRSF" id="PIRSF024492">
    <property type="entry name" value="UCP024492"/>
    <property type="match status" value="1"/>
</dbReference>
<dbReference type="Proteomes" id="UP001500166">
    <property type="component" value="Unassembled WGS sequence"/>
</dbReference>
<proteinExistence type="predicted"/>
<dbReference type="PANTHER" id="PTHR39337">
    <property type="entry name" value="BLR5642 PROTEIN"/>
    <property type="match status" value="1"/>
</dbReference>
<dbReference type="PANTHER" id="PTHR39337:SF1">
    <property type="entry name" value="BLR5642 PROTEIN"/>
    <property type="match status" value="1"/>
</dbReference>
<organism evidence="1 2">
    <name type="scientific">Kocuria atrinae</name>
    <dbReference type="NCBI Taxonomy" id="592377"/>
    <lineage>
        <taxon>Bacteria</taxon>
        <taxon>Bacillati</taxon>
        <taxon>Actinomycetota</taxon>
        <taxon>Actinomycetes</taxon>
        <taxon>Micrococcales</taxon>
        <taxon>Micrococcaceae</taxon>
        <taxon>Kocuria</taxon>
    </lineage>
</organism>